<dbReference type="PRINTS" id="PR00340">
    <property type="entry name" value="PIIGLNB"/>
</dbReference>
<gene>
    <name evidence="2" type="ORF">SAMN05216544_0316</name>
</gene>
<keyword evidence="3" id="KW-1185">Reference proteome</keyword>
<dbReference type="InterPro" id="IPR017918">
    <property type="entry name" value="N-reg_PII_CS"/>
</dbReference>
<dbReference type="Pfam" id="PF00543">
    <property type="entry name" value="P-II"/>
    <property type="match status" value="1"/>
</dbReference>
<protein>
    <submittedName>
        <fullName evidence="2">Nitrogen regulatory protein P-II family</fullName>
    </submittedName>
</protein>
<dbReference type="SMART" id="SM00938">
    <property type="entry name" value="P-II"/>
    <property type="match status" value="1"/>
</dbReference>
<dbReference type="PANTHER" id="PTHR30115:SF11">
    <property type="entry name" value="NITROGEN REGULATORY PROTEIN P-II HOMOLOG"/>
    <property type="match status" value="1"/>
</dbReference>
<dbReference type="InterPro" id="IPR011322">
    <property type="entry name" value="N-reg_PII-like_a/b"/>
</dbReference>
<proteinExistence type="inferred from homology"/>
<dbReference type="PANTHER" id="PTHR30115">
    <property type="entry name" value="NITROGEN REGULATORY PROTEIN P-II"/>
    <property type="match status" value="1"/>
</dbReference>
<sequence length="115" mass="12681">MEFKRIEVVTSLYKLSDLQKALGKLGVTGMTVIQALGCGVENGTQEYELEMKKTPELLPKQMVMLVVEEGLVEKVVDVIKKELYTGHIGDGKIFVSNVTNIIRVRTGEEGKAALN</sequence>
<reference evidence="3" key="1">
    <citation type="submission" date="2016-10" db="EMBL/GenBank/DDBJ databases">
        <authorList>
            <person name="Varghese N."/>
            <person name="Submissions S."/>
        </authorList>
    </citation>
    <scope>NUCLEOTIDE SEQUENCE [LARGE SCALE GENOMIC DNA]</scope>
    <source>
        <strain evidence="3">M83</strain>
    </source>
</reference>
<dbReference type="Gene3D" id="3.30.70.120">
    <property type="match status" value="1"/>
</dbReference>
<dbReference type="GO" id="GO:0005524">
    <property type="term" value="F:ATP binding"/>
    <property type="evidence" value="ECO:0007669"/>
    <property type="project" value="TreeGrafter"/>
</dbReference>
<name>A0A1G9TE33_9FIRM</name>
<dbReference type="PROSITE" id="PS51343">
    <property type="entry name" value="PII_GLNB_DOM"/>
    <property type="match status" value="1"/>
</dbReference>
<dbReference type="SUPFAM" id="SSF54913">
    <property type="entry name" value="GlnB-like"/>
    <property type="match status" value="1"/>
</dbReference>
<dbReference type="EMBL" id="FNHZ01000001">
    <property type="protein sequence ID" value="SDM45824.1"/>
    <property type="molecule type" value="Genomic_DNA"/>
</dbReference>
<dbReference type="Proteomes" id="UP000187651">
    <property type="component" value="Unassembled WGS sequence"/>
</dbReference>
<accession>A0A1G9TE33</accession>
<organism evidence="2 3">
    <name type="scientific">Lachnospira pectinoschiza</name>
    <dbReference type="NCBI Taxonomy" id="28052"/>
    <lineage>
        <taxon>Bacteria</taxon>
        <taxon>Bacillati</taxon>
        <taxon>Bacillota</taxon>
        <taxon>Clostridia</taxon>
        <taxon>Lachnospirales</taxon>
        <taxon>Lachnospiraceae</taxon>
        <taxon>Lachnospira</taxon>
    </lineage>
</organism>
<evidence type="ECO:0000313" key="2">
    <source>
        <dbReference type="EMBL" id="SDM45824.1"/>
    </source>
</evidence>
<evidence type="ECO:0000256" key="1">
    <source>
        <dbReference type="RuleBase" id="RU003936"/>
    </source>
</evidence>
<dbReference type="GO" id="GO:0006808">
    <property type="term" value="P:regulation of nitrogen utilization"/>
    <property type="evidence" value="ECO:0007669"/>
    <property type="project" value="InterPro"/>
</dbReference>
<dbReference type="GO" id="GO:0005829">
    <property type="term" value="C:cytosol"/>
    <property type="evidence" value="ECO:0007669"/>
    <property type="project" value="TreeGrafter"/>
</dbReference>
<dbReference type="RefSeq" id="WP_242869306.1">
    <property type="nucleotide sequence ID" value="NZ_FNHZ01000001.1"/>
</dbReference>
<comment type="similarity">
    <text evidence="1">Belongs to the P(II) protein family.</text>
</comment>
<evidence type="ECO:0000313" key="3">
    <source>
        <dbReference type="Proteomes" id="UP000187651"/>
    </source>
</evidence>
<dbReference type="PROSITE" id="PS00638">
    <property type="entry name" value="PII_GLNB_CTER"/>
    <property type="match status" value="1"/>
</dbReference>
<dbReference type="AlphaFoldDB" id="A0A1G9TE33"/>
<dbReference type="InterPro" id="IPR002187">
    <property type="entry name" value="N-reg_PII"/>
</dbReference>
<dbReference type="InterPro" id="IPR015867">
    <property type="entry name" value="N-reg_PII/ATP_PRibTrfase_C"/>
</dbReference>
<dbReference type="GO" id="GO:0030234">
    <property type="term" value="F:enzyme regulator activity"/>
    <property type="evidence" value="ECO:0007669"/>
    <property type="project" value="InterPro"/>
</dbReference>